<dbReference type="EMBL" id="BTGU01005006">
    <property type="protein sequence ID" value="GMN18954.1"/>
    <property type="molecule type" value="Genomic_DNA"/>
</dbReference>
<gene>
    <name evidence="1" type="ORF">TIFTF001_046879</name>
</gene>
<feature type="non-terminal residue" evidence="1">
    <location>
        <position position="40"/>
    </location>
</feature>
<comment type="caution">
    <text evidence="1">The sequence shown here is derived from an EMBL/GenBank/DDBJ whole genome shotgun (WGS) entry which is preliminary data.</text>
</comment>
<evidence type="ECO:0000313" key="2">
    <source>
        <dbReference type="Proteomes" id="UP001187192"/>
    </source>
</evidence>
<sequence length="40" mass="4366">MARAVVLWTETATTKVRGYVRDTGTAFEVRIEAAKPQGGQ</sequence>
<keyword evidence="2" id="KW-1185">Reference proteome</keyword>
<organism evidence="1 2">
    <name type="scientific">Ficus carica</name>
    <name type="common">Common fig</name>
    <dbReference type="NCBI Taxonomy" id="3494"/>
    <lineage>
        <taxon>Eukaryota</taxon>
        <taxon>Viridiplantae</taxon>
        <taxon>Streptophyta</taxon>
        <taxon>Embryophyta</taxon>
        <taxon>Tracheophyta</taxon>
        <taxon>Spermatophyta</taxon>
        <taxon>Magnoliopsida</taxon>
        <taxon>eudicotyledons</taxon>
        <taxon>Gunneridae</taxon>
        <taxon>Pentapetalae</taxon>
        <taxon>rosids</taxon>
        <taxon>fabids</taxon>
        <taxon>Rosales</taxon>
        <taxon>Moraceae</taxon>
        <taxon>Ficeae</taxon>
        <taxon>Ficus</taxon>
    </lineage>
</organism>
<protein>
    <submittedName>
        <fullName evidence="1">Uncharacterized protein</fullName>
    </submittedName>
</protein>
<dbReference type="AlphaFoldDB" id="A0AA88CUL1"/>
<reference evidence="1" key="1">
    <citation type="submission" date="2023-07" db="EMBL/GenBank/DDBJ databases">
        <title>draft genome sequence of fig (Ficus carica).</title>
        <authorList>
            <person name="Takahashi T."/>
            <person name="Nishimura K."/>
        </authorList>
    </citation>
    <scope>NUCLEOTIDE SEQUENCE</scope>
</reference>
<proteinExistence type="predicted"/>
<evidence type="ECO:0000313" key="1">
    <source>
        <dbReference type="EMBL" id="GMN18954.1"/>
    </source>
</evidence>
<accession>A0AA88CUL1</accession>
<name>A0AA88CUL1_FICCA</name>
<dbReference type="Proteomes" id="UP001187192">
    <property type="component" value="Unassembled WGS sequence"/>
</dbReference>